<keyword evidence="1" id="KW-0677">Repeat</keyword>
<feature type="domain" description="Disease resistance protein winged helix" evidence="4">
    <location>
        <begin position="248"/>
        <end position="316"/>
    </location>
</feature>
<dbReference type="Proteomes" id="UP001174677">
    <property type="component" value="Chromosome 14"/>
</dbReference>
<reference evidence="5" key="1">
    <citation type="journal article" date="2023" name="Plant Biotechnol. J.">
        <title>Chromosome-level wild Hevea brasiliensis genome provides new tools for genomic-assisted breeding and valuable loci to elevate rubber yield.</title>
        <authorList>
            <person name="Cheng H."/>
            <person name="Song X."/>
            <person name="Hu Y."/>
            <person name="Wu T."/>
            <person name="Yang Q."/>
            <person name="An Z."/>
            <person name="Feng S."/>
            <person name="Deng Z."/>
            <person name="Wu W."/>
            <person name="Zeng X."/>
            <person name="Tu M."/>
            <person name="Wang X."/>
            <person name="Huang H."/>
        </authorList>
    </citation>
    <scope>NUCLEOTIDE SEQUENCE</scope>
    <source>
        <strain evidence="5">MT/VB/25A 57/8</strain>
    </source>
</reference>
<evidence type="ECO:0000313" key="5">
    <source>
        <dbReference type="EMBL" id="KAJ9159299.1"/>
    </source>
</evidence>
<evidence type="ECO:0000259" key="4">
    <source>
        <dbReference type="Pfam" id="PF23559"/>
    </source>
</evidence>
<dbReference type="InterPro" id="IPR058922">
    <property type="entry name" value="WHD_DRP"/>
</dbReference>
<dbReference type="PANTHER" id="PTHR36766">
    <property type="entry name" value="PLANT BROAD-SPECTRUM MILDEW RESISTANCE PROTEIN RPW8"/>
    <property type="match status" value="1"/>
</dbReference>
<dbReference type="Gene3D" id="1.10.8.430">
    <property type="entry name" value="Helical domain of apoptotic protease-activating factors"/>
    <property type="match status" value="1"/>
</dbReference>
<evidence type="ECO:0000256" key="2">
    <source>
        <dbReference type="ARBA" id="ARBA00022821"/>
    </source>
</evidence>
<dbReference type="PANTHER" id="PTHR36766:SF59">
    <property type="entry name" value="DISEASE RESISTANCE PROTEIN RGA2-LIKE"/>
    <property type="match status" value="1"/>
</dbReference>
<evidence type="ECO:0000256" key="1">
    <source>
        <dbReference type="ARBA" id="ARBA00022737"/>
    </source>
</evidence>
<dbReference type="SUPFAM" id="SSF52540">
    <property type="entry name" value="P-loop containing nucleoside triphosphate hydrolases"/>
    <property type="match status" value="1"/>
</dbReference>
<dbReference type="InterPro" id="IPR032675">
    <property type="entry name" value="LRR_dom_sf"/>
</dbReference>
<protein>
    <recommendedName>
        <fullName evidence="7">NB-ARC domain-containing protein</fullName>
    </recommendedName>
</protein>
<dbReference type="SUPFAM" id="SSF52058">
    <property type="entry name" value="L domain-like"/>
    <property type="match status" value="1"/>
</dbReference>
<dbReference type="Pfam" id="PF00931">
    <property type="entry name" value="NB-ARC"/>
    <property type="match status" value="1"/>
</dbReference>
<organism evidence="5 6">
    <name type="scientific">Hevea brasiliensis</name>
    <name type="common">Para rubber tree</name>
    <name type="synonym">Siphonia brasiliensis</name>
    <dbReference type="NCBI Taxonomy" id="3981"/>
    <lineage>
        <taxon>Eukaryota</taxon>
        <taxon>Viridiplantae</taxon>
        <taxon>Streptophyta</taxon>
        <taxon>Embryophyta</taxon>
        <taxon>Tracheophyta</taxon>
        <taxon>Spermatophyta</taxon>
        <taxon>Magnoliopsida</taxon>
        <taxon>eudicotyledons</taxon>
        <taxon>Gunneridae</taxon>
        <taxon>Pentapetalae</taxon>
        <taxon>rosids</taxon>
        <taxon>fabids</taxon>
        <taxon>Malpighiales</taxon>
        <taxon>Euphorbiaceae</taxon>
        <taxon>Crotonoideae</taxon>
        <taxon>Micrandreae</taxon>
        <taxon>Hevea</taxon>
    </lineage>
</organism>
<dbReference type="PRINTS" id="PR00364">
    <property type="entry name" value="DISEASERSIST"/>
</dbReference>
<dbReference type="InterPro" id="IPR027417">
    <property type="entry name" value="P-loop_NTPase"/>
</dbReference>
<evidence type="ECO:0008006" key="7">
    <source>
        <dbReference type="Google" id="ProtNLM"/>
    </source>
</evidence>
<comment type="caution">
    <text evidence="5">The sequence shown here is derived from an EMBL/GenBank/DDBJ whole genome shotgun (WGS) entry which is preliminary data.</text>
</comment>
<dbReference type="InterPro" id="IPR002182">
    <property type="entry name" value="NB-ARC"/>
</dbReference>
<dbReference type="Gene3D" id="3.40.50.300">
    <property type="entry name" value="P-loop containing nucleotide triphosphate hydrolases"/>
    <property type="match status" value="1"/>
</dbReference>
<dbReference type="InterPro" id="IPR042197">
    <property type="entry name" value="Apaf_helical"/>
</dbReference>
<proteinExistence type="predicted"/>
<dbReference type="EMBL" id="JARPOI010000014">
    <property type="protein sequence ID" value="KAJ9159299.1"/>
    <property type="molecule type" value="Genomic_DNA"/>
</dbReference>
<keyword evidence="2" id="KW-0611">Plant defense</keyword>
<accession>A0ABQ9L6Z2</accession>
<evidence type="ECO:0000259" key="3">
    <source>
        <dbReference type="Pfam" id="PF00931"/>
    </source>
</evidence>
<name>A0ABQ9L6Z2_HEVBR</name>
<evidence type="ECO:0000313" key="6">
    <source>
        <dbReference type="Proteomes" id="UP001174677"/>
    </source>
</evidence>
<gene>
    <name evidence="5" type="ORF">P3X46_024814</name>
</gene>
<dbReference type="Gene3D" id="3.80.10.10">
    <property type="entry name" value="Ribonuclease Inhibitor"/>
    <property type="match status" value="1"/>
</dbReference>
<dbReference type="Pfam" id="PF23559">
    <property type="entry name" value="WHD_DRP"/>
    <property type="match status" value="1"/>
</dbReference>
<feature type="domain" description="NB-ARC" evidence="3">
    <location>
        <begin position="26"/>
        <end position="199"/>
    </location>
</feature>
<keyword evidence="6" id="KW-1185">Reference proteome</keyword>
<sequence length="577" mass="65124">MVAASQFDERETGRFVTESEIYGSNKDKEEIVKLLLSREETNKANLSFIPIIGMGGLGKTTLAQLAYNDDEVTQHFDIKIWVFVSADFDARRIIKEAIESVTMEKCDSLVVNVLQSKLWALLHRKKYLFVLDDVWTEDQKSWDKLKPLLRGGMDGSKIIITTRNEKVALTTSSPTYPYHLKGLDEDDCWQLFKHQAFPQGEESKCQNLVLIGKEIIKKCGGVPLAVKTLGSLMCFQKHAREWLFVQNRYEIKKEKLIQMWMAEGLILSDGKRKPLEKISEEHFQDLMWMSFFQDSGDFDNGDISGYRMHKIIHDLAQSVAGNESIILEKGLPSGSLAQTRHASVICDFKSPEIPQALCEAKHLRTLVLFPGGDTTEFLNQLFLPYGTVEQLPFLQTLNLCGCYNLKELPLIAKMMSLRHLNIPECESLTACHLFLMHCIKNMDKIADFSPLSGGILVNNPFLSSLEITACQALCFPPSELGNLATLKSLKIRWCEELSSFQQGFQNLKALEFLEICNCLSIISIPEGIGSLTSLRSLSIENCDNLTSLPLSLKNLKCLEHLTIMTCPNLVSLPEDMH</sequence>